<dbReference type="InterPro" id="IPR029033">
    <property type="entry name" value="His_PPase_superfam"/>
</dbReference>
<dbReference type="AlphaFoldDB" id="A0A1H5QXF6"/>
<dbReference type="Pfam" id="PF00300">
    <property type="entry name" value="His_Phos_1"/>
    <property type="match status" value="1"/>
</dbReference>
<reference evidence="2" key="1">
    <citation type="submission" date="2016-10" db="EMBL/GenBank/DDBJ databases">
        <authorList>
            <person name="Varghese N."/>
            <person name="Submissions S."/>
        </authorList>
    </citation>
    <scope>NUCLEOTIDE SEQUENCE [LARGE SCALE GENOMIC DNA]</scope>
    <source>
        <strain evidence="2">DSM 44654</strain>
    </source>
</reference>
<dbReference type="Proteomes" id="UP000198878">
    <property type="component" value="Unassembled WGS sequence"/>
</dbReference>
<evidence type="ECO:0000313" key="2">
    <source>
        <dbReference type="Proteomes" id="UP000198878"/>
    </source>
</evidence>
<keyword evidence="2" id="KW-1185">Reference proteome</keyword>
<dbReference type="STRING" id="218821.SAMN05421837_105403"/>
<name>A0A1H5QXF6_9PSEU</name>
<dbReference type="SUPFAM" id="SSF53254">
    <property type="entry name" value="Phosphoglycerate mutase-like"/>
    <property type="match status" value="1"/>
</dbReference>
<dbReference type="InterPro" id="IPR013078">
    <property type="entry name" value="His_Pase_superF_clade-1"/>
</dbReference>
<dbReference type="RefSeq" id="WP_086673643.1">
    <property type="nucleotide sequence ID" value="NZ_FNUJ01000005.1"/>
</dbReference>
<dbReference type="PANTHER" id="PTHR47623">
    <property type="entry name" value="OS09G0287300 PROTEIN"/>
    <property type="match status" value="1"/>
</dbReference>
<dbReference type="EMBL" id="FNUJ01000005">
    <property type="protein sequence ID" value="SEF30836.1"/>
    <property type="molecule type" value="Genomic_DNA"/>
</dbReference>
<protein>
    <submittedName>
        <fullName evidence="1">Phosphohistidine phosphatase</fullName>
    </submittedName>
</protein>
<dbReference type="OrthoDB" id="9810154at2"/>
<evidence type="ECO:0000313" key="1">
    <source>
        <dbReference type="EMBL" id="SEF30836.1"/>
    </source>
</evidence>
<sequence>MDATRRLIVLRHAKSDWSDDLPDHERPLAPRGIRDAPKLGRWLVERGYVPERVLCSTARRTRETWARISEALPEKPPVEYDGDLYGAGPEEFLEAARRIAPDVTTLALVGHEPGVSELTLDLAGYGDDTRLVRAKFPTCAAAVLETADTWANLGAARLEAFFRPRD</sequence>
<accession>A0A1H5QXF6</accession>
<dbReference type="CDD" id="cd07067">
    <property type="entry name" value="HP_PGM_like"/>
    <property type="match status" value="1"/>
</dbReference>
<gene>
    <name evidence="1" type="ORF">SAMN05421837_105403</name>
</gene>
<proteinExistence type="predicted"/>
<dbReference type="Gene3D" id="3.40.50.1240">
    <property type="entry name" value="Phosphoglycerate mutase-like"/>
    <property type="match status" value="1"/>
</dbReference>
<organism evidence="1 2">
    <name type="scientific">Amycolatopsis pretoriensis</name>
    <dbReference type="NCBI Taxonomy" id="218821"/>
    <lineage>
        <taxon>Bacteria</taxon>
        <taxon>Bacillati</taxon>
        <taxon>Actinomycetota</taxon>
        <taxon>Actinomycetes</taxon>
        <taxon>Pseudonocardiales</taxon>
        <taxon>Pseudonocardiaceae</taxon>
        <taxon>Amycolatopsis</taxon>
    </lineage>
</organism>
<dbReference type="SMART" id="SM00855">
    <property type="entry name" value="PGAM"/>
    <property type="match status" value="1"/>
</dbReference>
<dbReference type="PANTHER" id="PTHR47623:SF1">
    <property type="entry name" value="OS09G0287300 PROTEIN"/>
    <property type="match status" value="1"/>
</dbReference>